<evidence type="ECO:0000256" key="1">
    <source>
        <dbReference type="SAM" id="Phobius"/>
    </source>
</evidence>
<comment type="caution">
    <text evidence="2">The sequence shown here is derived from an EMBL/GenBank/DDBJ whole genome shotgun (WGS) entry which is preliminary data.</text>
</comment>
<dbReference type="EMBL" id="PFPO01000084">
    <property type="protein sequence ID" value="PIZ98513.1"/>
    <property type="molecule type" value="Genomic_DNA"/>
</dbReference>
<keyword evidence="1" id="KW-1133">Transmembrane helix</keyword>
<feature type="transmembrane region" description="Helical" evidence="1">
    <location>
        <begin position="240"/>
        <end position="260"/>
    </location>
</feature>
<keyword evidence="1" id="KW-0812">Transmembrane</keyword>
<dbReference type="Proteomes" id="UP000230405">
    <property type="component" value="Unassembled WGS sequence"/>
</dbReference>
<organism evidence="2 3">
    <name type="scientific">Candidatus Komeilibacteria bacterium CG_4_10_14_0_2_um_filter_37_10</name>
    <dbReference type="NCBI Taxonomy" id="1974470"/>
    <lineage>
        <taxon>Bacteria</taxon>
        <taxon>Candidatus Komeiliibacteriota</taxon>
    </lineage>
</organism>
<evidence type="ECO:0000313" key="3">
    <source>
        <dbReference type="Proteomes" id="UP000230405"/>
    </source>
</evidence>
<feature type="transmembrane region" description="Helical" evidence="1">
    <location>
        <begin position="384"/>
        <end position="405"/>
    </location>
</feature>
<protein>
    <recommendedName>
        <fullName evidence="4">Glycosyltransferase RgtA/B/C/D-like domain-containing protein</fullName>
    </recommendedName>
</protein>
<evidence type="ECO:0008006" key="4">
    <source>
        <dbReference type="Google" id="ProtNLM"/>
    </source>
</evidence>
<dbReference type="AlphaFoldDB" id="A0A2M7VDJ6"/>
<feature type="transmembrane region" description="Helical" evidence="1">
    <location>
        <begin position="128"/>
        <end position="144"/>
    </location>
</feature>
<proteinExistence type="predicted"/>
<feature type="transmembrane region" description="Helical" evidence="1">
    <location>
        <begin position="173"/>
        <end position="202"/>
    </location>
</feature>
<reference evidence="3" key="1">
    <citation type="submission" date="2017-09" db="EMBL/GenBank/DDBJ databases">
        <title>Depth-based differentiation of microbial function through sediment-hosted aquifers and enrichment of novel symbionts in the deep terrestrial subsurface.</title>
        <authorList>
            <person name="Probst A.J."/>
            <person name="Ladd B."/>
            <person name="Jarett J.K."/>
            <person name="Geller-Mcgrath D.E."/>
            <person name="Sieber C.M.K."/>
            <person name="Emerson J.B."/>
            <person name="Anantharaman K."/>
            <person name="Thomas B.C."/>
            <person name="Malmstrom R."/>
            <person name="Stieglmeier M."/>
            <person name="Klingl A."/>
            <person name="Woyke T."/>
            <person name="Ryan C.M."/>
            <person name="Banfield J.F."/>
        </authorList>
    </citation>
    <scope>NUCLEOTIDE SEQUENCE [LARGE SCALE GENOMIC DNA]</scope>
</reference>
<sequence length="535" mass="63332">MIMNFLKKIKGCYYWLIDYRLDYLLLALLVIMLFTWIQMSPTFLDPDSFYHAKVAMMMKENLVIEKFDWLQGTNLDQYYTDHHWLYHLLLIPFVTFLPPLIGLKVFQVIIVTILILYLYFWLKKNDVTWPFFFILIMLSCLPFIHRLSLVKVPALSIMALLIGLDLAQKYKYLWLFVLSAIYVWLYSGFLLLPAIIALYILIDFFNTKYQKNNLHTSWQNAKNWLQNKLGFQGGLHGRRWLLLLSSCGGIIVGFITHPYWPKNLHFYYEQIFNIALKNVNYQKMNVGAEWYPYNILNLLSDAGPIFVILALSILILILPKIKASLLCKQMGGLALLFFIMTLFSRRHVEYFVPFTALFVALLWRDQKEYINWPQLKKWLNKKYLYENIFIALLVLLLFVFGNNVWQIRKAAIAGIKFNELQNVSTWLALHTPDKSLIINDRWSDWPMLFYHNTNNNYLFGLDPRFMQAKYPSLALKYTRLVAGENSDVKNIIKDQLRGDYLLVNSKSEKFQSVIDDNIYLRKVYQDQEATVYQIQ</sequence>
<accession>A0A2M7VDJ6</accession>
<feature type="transmembrane region" description="Helical" evidence="1">
    <location>
        <begin position="325"/>
        <end position="342"/>
    </location>
</feature>
<gene>
    <name evidence="2" type="ORF">COX77_04300</name>
</gene>
<feature type="transmembrane region" description="Helical" evidence="1">
    <location>
        <begin position="105"/>
        <end position="122"/>
    </location>
</feature>
<feature type="transmembrane region" description="Helical" evidence="1">
    <location>
        <begin position="21"/>
        <end position="39"/>
    </location>
</feature>
<evidence type="ECO:0000313" key="2">
    <source>
        <dbReference type="EMBL" id="PIZ98513.1"/>
    </source>
</evidence>
<feature type="transmembrane region" description="Helical" evidence="1">
    <location>
        <begin position="295"/>
        <end position="318"/>
    </location>
</feature>
<keyword evidence="1" id="KW-0472">Membrane</keyword>
<name>A0A2M7VDJ6_9BACT</name>